<comment type="caution">
    <text evidence="1">The sequence shown here is derived from an EMBL/GenBank/DDBJ whole genome shotgun (WGS) entry which is preliminary data.</text>
</comment>
<organism evidence="1 2">
    <name type="scientific">Taklimakanibacter albus</name>
    <dbReference type="NCBI Taxonomy" id="2800327"/>
    <lineage>
        <taxon>Bacteria</taxon>
        <taxon>Pseudomonadati</taxon>
        <taxon>Pseudomonadota</taxon>
        <taxon>Alphaproteobacteria</taxon>
        <taxon>Hyphomicrobiales</taxon>
        <taxon>Aestuariivirgaceae</taxon>
        <taxon>Taklimakanibacter</taxon>
    </lineage>
</organism>
<gene>
    <name evidence="1" type="ORF">JHL16_07620</name>
</gene>
<sequence>MRSVLIVIALLVGAIPAWAERGHENERAKPPQRENGPTPLVKAWWQTVGDPAVYAFRDCAIVHITIDPDATSPGYLAGREVFRACAKEFDHLHAVLTSAYGDDDKVRAAFDSISQNTILPALDDAIQRKLAVEPHQRSPQEEESWTALDRLFDCGADSSRSQATTTTESAEAIVKATLSQCAPLLMDYVKLAAPTAAQKREVERKVIAKFKPFVVQQIAEMRAGEQPPATAAKPEAAPLVAP</sequence>
<reference evidence="1" key="1">
    <citation type="submission" date="2021-01" db="EMBL/GenBank/DDBJ databases">
        <authorList>
            <person name="Sun Q."/>
        </authorList>
    </citation>
    <scope>NUCLEOTIDE SEQUENCE</scope>
    <source>
        <strain evidence="1">YIM B02566</strain>
    </source>
</reference>
<evidence type="ECO:0000313" key="1">
    <source>
        <dbReference type="EMBL" id="MBK1866219.1"/>
    </source>
</evidence>
<keyword evidence="2" id="KW-1185">Reference proteome</keyword>
<dbReference type="Proteomes" id="UP000616151">
    <property type="component" value="Unassembled WGS sequence"/>
</dbReference>
<dbReference type="EMBL" id="JAENHL010000006">
    <property type="protein sequence ID" value="MBK1866219.1"/>
    <property type="molecule type" value="Genomic_DNA"/>
</dbReference>
<evidence type="ECO:0000313" key="2">
    <source>
        <dbReference type="Proteomes" id="UP000616151"/>
    </source>
</evidence>
<protein>
    <submittedName>
        <fullName evidence="1">Uncharacterized protein</fullName>
    </submittedName>
</protein>
<accession>A0ACC5R0T5</accession>
<proteinExistence type="predicted"/>
<name>A0ACC5R0T5_9HYPH</name>